<gene>
    <name evidence="1" type="ORF">QTN89_22000</name>
</gene>
<evidence type="ECO:0008006" key="3">
    <source>
        <dbReference type="Google" id="ProtNLM"/>
    </source>
</evidence>
<dbReference type="RefSeq" id="WP_289165794.1">
    <property type="nucleotide sequence ID" value="NZ_JASZZN010000019.1"/>
</dbReference>
<name>A0ABT7PNS8_9BACT</name>
<organism evidence="1 2">
    <name type="scientific">Roseiconus lacunae</name>
    <dbReference type="NCBI Taxonomy" id="2605694"/>
    <lineage>
        <taxon>Bacteria</taxon>
        <taxon>Pseudomonadati</taxon>
        <taxon>Planctomycetota</taxon>
        <taxon>Planctomycetia</taxon>
        <taxon>Pirellulales</taxon>
        <taxon>Pirellulaceae</taxon>
        <taxon>Roseiconus</taxon>
    </lineage>
</organism>
<dbReference type="SUPFAM" id="SSF54909">
    <property type="entry name" value="Dimeric alpha+beta barrel"/>
    <property type="match status" value="1"/>
</dbReference>
<sequence length="80" mass="8737">MKFICLGFIAKSTQQSLSEEAGQQMMEECFAYDDEMRRGGHLLGGEALQSATNAVTLRIKNGSVDVTEGPYSDPRHVVNA</sequence>
<dbReference type="Gene3D" id="3.30.70.1060">
    <property type="entry name" value="Dimeric alpha+beta barrel"/>
    <property type="match status" value="1"/>
</dbReference>
<reference evidence="1 2" key="1">
    <citation type="submission" date="2023-06" db="EMBL/GenBank/DDBJ databases">
        <title>Roseiconus lacunae JC819 isolated from Gulf of Mannar region, Tamil Nadu.</title>
        <authorList>
            <person name="Pk S."/>
            <person name="Ch S."/>
            <person name="Ch V.R."/>
        </authorList>
    </citation>
    <scope>NUCLEOTIDE SEQUENCE [LARGE SCALE GENOMIC DNA]</scope>
    <source>
        <strain evidence="1 2">JC819</strain>
    </source>
</reference>
<accession>A0ABT7PNS8</accession>
<evidence type="ECO:0000313" key="1">
    <source>
        <dbReference type="EMBL" id="MDM4018138.1"/>
    </source>
</evidence>
<dbReference type="EMBL" id="JASZZN010000019">
    <property type="protein sequence ID" value="MDM4018138.1"/>
    <property type="molecule type" value="Genomic_DNA"/>
</dbReference>
<protein>
    <recommendedName>
        <fullName evidence="3">YCII-related domain-containing protein</fullName>
    </recommendedName>
</protein>
<dbReference type="InterPro" id="IPR011008">
    <property type="entry name" value="Dimeric_a/b-barrel"/>
</dbReference>
<evidence type="ECO:0000313" key="2">
    <source>
        <dbReference type="Proteomes" id="UP001239462"/>
    </source>
</evidence>
<proteinExistence type="predicted"/>
<keyword evidence="2" id="KW-1185">Reference proteome</keyword>
<comment type="caution">
    <text evidence="1">The sequence shown here is derived from an EMBL/GenBank/DDBJ whole genome shotgun (WGS) entry which is preliminary data.</text>
</comment>
<dbReference type="Proteomes" id="UP001239462">
    <property type="component" value="Unassembled WGS sequence"/>
</dbReference>